<keyword evidence="16" id="KW-1185">Reference proteome</keyword>
<evidence type="ECO:0000256" key="4">
    <source>
        <dbReference type="ARBA" id="ARBA00022452"/>
    </source>
</evidence>
<name>A0ABR9CZ21_9GAMM</name>
<gene>
    <name evidence="15" type="primary">gspD</name>
    <name evidence="15" type="ORF">IE877_07780</name>
</gene>
<comment type="subcellular location">
    <subcellularLocation>
        <location evidence="1 10">Cell outer membrane</location>
    </subcellularLocation>
</comment>
<evidence type="ECO:0000259" key="14">
    <source>
        <dbReference type="Pfam" id="PF21305"/>
    </source>
</evidence>
<feature type="domain" description="NolW-like" evidence="13">
    <location>
        <begin position="333"/>
        <end position="485"/>
    </location>
</feature>
<dbReference type="Pfam" id="PF00263">
    <property type="entry name" value="Secretin"/>
    <property type="match status" value="1"/>
</dbReference>
<accession>A0ABR9CZ21</accession>
<dbReference type="PROSITE" id="PS51257">
    <property type="entry name" value="PROKAR_LIPOPROTEIN"/>
    <property type="match status" value="1"/>
</dbReference>
<feature type="compositionally biased region" description="Basic and acidic residues" evidence="11">
    <location>
        <begin position="412"/>
        <end position="422"/>
    </location>
</feature>
<dbReference type="Proteomes" id="UP000652176">
    <property type="component" value="Unassembled WGS sequence"/>
</dbReference>
<keyword evidence="5" id="KW-0812">Transmembrane</keyword>
<feature type="compositionally biased region" description="Low complexity" evidence="11">
    <location>
        <begin position="360"/>
        <end position="409"/>
    </location>
</feature>
<feature type="domain" description="Type II/III secretion system secretin-like" evidence="12">
    <location>
        <begin position="565"/>
        <end position="734"/>
    </location>
</feature>
<dbReference type="NCBIfam" id="TIGR02517">
    <property type="entry name" value="type_II_gspD"/>
    <property type="match status" value="1"/>
</dbReference>
<dbReference type="InterPro" id="IPR038591">
    <property type="entry name" value="NolW-like_sf"/>
</dbReference>
<dbReference type="InterPro" id="IPR013356">
    <property type="entry name" value="T2SS_GspD"/>
</dbReference>
<sequence>MTTKKINISPMLALALSMTGCEFIGPQLHEKLAIADNKPIQEETLLIPELANDASKNAENRTTKVELFPSGEVSIAPQTSHAGGGKSSGKGEYSLNFDDADLGEVAKVILSDILGRNYTISPQVVGKVTLQTSKPLSKDELIPTLDMLLSLNNAALTEQAGMYLIKPSNEALYSSSISSLSSAKMPNGYQVRVIPVKNVAASELAEILKPLLPEKSLLHVDPNRNLILIAGSGLEISRALDVVNTFDVDILKGRSFALFTPSNVSAGKIIEELEQIFNAKNGKDDEASFFRFIEIERLNAVLAITHQANYLKDIENWVLRLDRINTAAAGGVNVYRAQHVSATDLADTLSNIFGSGGSGRSSKASIASGRKSMSASNKSSRGNSSSNNSSTGGSSSNSGTSGSTGSSGSERTLSDRTQDKSNTRGSGALGGSLSSSGGTSGSNSNDMPNVKIIADEGNNALIIVATAQEYAVIERVLKQLDVLPLQVMIDATIVEVTLNDDLKYGLQWYFSHNNGGANHINGGSAQGIDLINLTTETAKTFSTGGFSYAFSSGSKDIQAVLNASAKNNNVNVISSPSLMVLNNQEATIKVGDSVPIRSSVSSNLSSTNTNNGIVQTSSIQMIDTGVNLSVRPRVNAGGLVLMDILQSVNQAIKTTTSDTIDSPTIQKREIESSVAVQSGETIVLGGLIKENNDYLRDGVPLLHEIPLIGPLFGGTTRNKDKTELVVLITPRVVKSRSDAQDVTEEFKRKLSGIYYQQPLQIDVETIQ</sequence>
<reference evidence="15 16" key="1">
    <citation type="submission" date="2020-09" db="EMBL/GenBank/DDBJ databases">
        <title>Methylomonas albis sp. nov. and Methylomonas fluvii sp. nov.: Two cold-adapted methanotrophs from the River Elbe and an amended description of Methylovulum psychrotolerans strain Eb1.</title>
        <authorList>
            <person name="Bussmann I.K."/>
            <person name="Klings K.-W."/>
            <person name="Warnstedt J."/>
            <person name="Hoppert M."/>
            <person name="Saborowski A."/>
            <person name="Horn F."/>
            <person name="Liebner S."/>
        </authorList>
    </citation>
    <scope>NUCLEOTIDE SEQUENCE [LARGE SCALE GENOMIC DNA]</scope>
    <source>
        <strain evidence="15 16">EbA</strain>
    </source>
</reference>
<dbReference type="Pfam" id="PF21305">
    <property type="entry name" value="type_II_gspD_N0"/>
    <property type="match status" value="1"/>
</dbReference>
<dbReference type="InterPro" id="IPR001775">
    <property type="entry name" value="GspD/PilQ"/>
</dbReference>
<keyword evidence="6" id="KW-0732">Signal</keyword>
<comment type="caution">
    <text evidence="15">The sequence shown here is derived from an EMBL/GenBank/DDBJ whole genome shotgun (WGS) entry which is preliminary data.</text>
</comment>
<dbReference type="InterPro" id="IPR004846">
    <property type="entry name" value="T2SS/T3SS_dom"/>
</dbReference>
<evidence type="ECO:0000256" key="3">
    <source>
        <dbReference type="ARBA" id="ARBA00022448"/>
    </source>
</evidence>
<dbReference type="EMBL" id="JACXSS010000001">
    <property type="protein sequence ID" value="MBD9355781.1"/>
    <property type="molecule type" value="Genomic_DNA"/>
</dbReference>
<evidence type="ECO:0000256" key="6">
    <source>
        <dbReference type="ARBA" id="ARBA00022729"/>
    </source>
</evidence>
<evidence type="ECO:0000256" key="1">
    <source>
        <dbReference type="ARBA" id="ARBA00004442"/>
    </source>
</evidence>
<keyword evidence="7" id="KW-0653">Protein transport</keyword>
<evidence type="ECO:0000256" key="9">
    <source>
        <dbReference type="ARBA" id="ARBA00023237"/>
    </source>
</evidence>
<feature type="domain" description="NolW-like" evidence="13">
    <location>
        <begin position="191"/>
        <end position="249"/>
    </location>
</feature>
<evidence type="ECO:0000256" key="11">
    <source>
        <dbReference type="SAM" id="MobiDB-lite"/>
    </source>
</evidence>
<dbReference type="InterPro" id="IPR050810">
    <property type="entry name" value="Bact_Secretion_Sys_Channel"/>
</dbReference>
<feature type="domain" description="GspD-like N0" evidence="14">
    <location>
        <begin position="95"/>
        <end position="163"/>
    </location>
</feature>
<protein>
    <submittedName>
        <fullName evidence="15">Type II secretion system secretin GspD</fullName>
    </submittedName>
</protein>
<dbReference type="PANTHER" id="PTHR30332">
    <property type="entry name" value="PROBABLE GENERAL SECRETION PATHWAY PROTEIN D"/>
    <property type="match status" value="1"/>
</dbReference>
<keyword evidence="8" id="KW-0472">Membrane</keyword>
<keyword evidence="9" id="KW-0998">Cell outer membrane</keyword>
<dbReference type="PANTHER" id="PTHR30332:SF25">
    <property type="entry name" value="SECRETIN XPSD"/>
    <property type="match status" value="1"/>
</dbReference>
<comment type="similarity">
    <text evidence="2">Belongs to the bacterial secretin family. GSP D subfamily.</text>
</comment>
<feature type="compositionally biased region" description="Low complexity" evidence="11">
    <location>
        <begin position="431"/>
        <end position="445"/>
    </location>
</feature>
<proteinExistence type="inferred from homology"/>
<evidence type="ECO:0000259" key="13">
    <source>
        <dbReference type="Pfam" id="PF03958"/>
    </source>
</evidence>
<feature type="region of interest" description="Disordered" evidence="11">
    <location>
        <begin position="356"/>
        <end position="445"/>
    </location>
</feature>
<dbReference type="Pfam" id="PF03958">
    <property type="entry name" value="Secretin_N"/>
    <property type="match status" value="2"/>
</dbReference>
<evidence type="ECO:0000256" key="8">
    <source>
        <dbReference type="ARBA" id="ARBA00023136"/>
    </source>
</evidence>
<dbReference type="InterPro" id="IPR005644">
    <property type="entry name" value="NolW-like"/>
</dbReference>
<organism evidence="15 16">
    <name type="scientific">Methylomonas albis</name>
    <dbReference type="NCBI Taxonomy" id="1854563"/>
    <lineage>
        <taxon>Bacteria</taxon>
        <taxon>Pseudomonadati</taxon>
        <taxon>Pseudomonadota</taxon>
        <taxon>Gammaproteobacteria</taxon>
        <taxon>Methylococcales</taxon>
        <taxon>Methylococcaceae</taxon>
        <taxon>Methylomonas</taxon>
    </lineage>
</organism>
<dbReference type="InterPro" id="IPR049371">
    <property type="entry name" value="GspD-like_N0"/>
</dbReference>
<evidence type="ECO:0000313" key="16">
    <source>
        <dbReference type="Proteomes" id="UP000652176"/>
    </source>
</evidence>
<dbReference type="PRINTS" id="PR00811">
    <property type="entry name" value="BCTERIALGSPD"/>
</dbReference>
<evidence type="ECO:0000256" key="2">
    <source>
        <dbReference type="ARBA" id="ARBA00006980"/>
    </source>
</evidence>
<evidence type="ECO:0000256" key="5">
    <source>
        <dbReference type="ARBA" id="ARBA00022692"/>
    </source>
</evidence>
<evidence type="ECO:0000259" key="12">
    <source>
        <dbReference type="Pfam" id="PF00263"/>
    </source>
</evidence>
<keyword evidence="3 10" id="KW-0813">Transport</keyword>
<keyword evidence="4" id="KW-1134">Transmembrane beta strand</keyword>
<dbReference type="RefSeq" id="WP_192374121.1">
    <property type="nucleotide sequence ID" value="NZ_CAJHIV010000001.1"/>
</dbReference>
<evidence type="ECO:0000256" key="10">
    <source>
        <dbReference type="RuleBase" id="RU004004"/>
    </source>
</evidence>
<evidence type="ECO:0000313" key="15">
    <source>
        <dbReference type="EMBL" id="MBD9355781.1"/>
    </source>
</evidence>
<evidence type="ECO:0000256" key="7">
    <source>
        <dbReference type="ARBA" id="ARBA00022927"/>
    </source>
</evidence>
<dbReference type="Gene3D" id="3.30.1370.120">
    <property type="match status" value="2"/>
</dbReference>